<comment type="caution">
    <text evidence="7">The sequence shown here is derived from an EMBL/GenBank/DDBJ whole genome shotgun (WGS) entry which is preliminary data.</text>
</comment>
<evidence type="ECO:0000256" key="1">
    <source>
        <dbReference type="ARBA" id="ARBA00022714"/>
    </source>
</evidence>
<dbReference type="GO" id="GO:0016705">
    <property type="term" value="F:oxidoreductase activity, acting on paired donors, with incorporation or reduction of molecular oxygen"/>
    <property type="evidence" value="ECO:0007669"/>
    <property type="project" value="UniProtKB-ARBA"/>
</dbReference>
<dbReference type="CDD" id="cd08878">
    <property type="entry name" value="RHO_alpha_C_DMO-like"/>
    <property type="match status" value="1"/>
</dbReference>
<dbReference type="EMBL" id="BJVJ01000001">
    <property type="protein sequence ID" value="GEL21241.1"/>
    <property type="molecule type" value="Genomic_DNA"/>
</dbReference>
<keyword evidence="8" id="KW-1185">Reference proteome</keyword>
<organism evidence="7 8">
    <name type="scientific">Pseudonocardia sulfidoxydans NBRC 16205</name>
    <dbReference type="NCBI Taxonomy" id="1223511"/>
    <lineage>
        <taxon>Bacteria</taxon>
        <taxon>Bacillati</taxon>
        <taxon>Actinomycetota</taxon>
        <taxon>Actinomycetes</taxon>
        <taxon>Pseudonocardiales</taxon>
        <taxon>Pseudonocardiaceae</taxon>
        <taxon>Pseudonocardia</taxon>
    </lineage>
</organism>
<dbReference type="Gene3D" id="2.102.10.10">
    <property type="entry name" value="Rieske [2Fe-2S] iron-sulphur domain"/>
    <property type="match status" value="1"/>
</dbReference>
<feature type="domain" description="Rieske" evidence="6">
    <location>
        <begin position="20"/>
        <end position="121"/>
    </location>
</feature>
<keyword evidence="3" id="KW-0560">Oxidoreductase</keyword>
<protein>
    <submittedName>
        <fullName evidence="7">Vanillate monooxygenase</fullName>
    </submittedName>
</protein>
<dbReference type="GO" id="GO:0004497">
    <property type="term" value="F:monooxygenase activity"/>
    <property type="evidence" value="ECO:0007669"/>
    <property type="project" value="UniProtKB-KW"/>
</dbReference>
<reference evidence="7 8" key="1">
    <citation type="submission" date="2019-07" db="EMBL/GenBank/DDBJ databases">
        <title>Whole genome shotgun sequence of Pseudonocardia sulfidoxydans NBRC 16205.</title>
        <authorList>
            <person name="Hosoyama A."/>
            <person name="Uohara A."/>
            <person name="Ohji S."/>
            <person name="Ichikawa N."/>
        </authorList>
    </citation>
    <scope>NUCLEOTIDE SEQUENCE [LARGE SCALE GENOMIC DNA]</scope>
    <source>
        <strain evidence="7 8">NBRC 16205</strain>
    </source>
</reference>
<keyword evidence="4" id="KW-0408">Iron</keyword>
<evidence type="ECO:0000256" key="5">
    <source>
        <dbReference type="ARBA" id="ARBA00023014"/>
    </source>
</evidence>
<evidence type="ECO:0000313" key="8">
    <source>
        <dbReference type="Proteomes" id="UP000321685"/>
    </source>
</evidence>
<dbReference type="Gene3D" id="3.90.380.10">
    <property type="entry name" value="Naphthalene 1,2-dioxygenase Alpha Subunit, Chain A, domain 1"/>
    <property type="match status" value="1"/>
</dbReference>
<dbReference type="Proteomes" id="UP000321685">
    <property type="component" value="Unassembled WGS sequence"/>
</dbReference>
<dbReference type="GO" id="GO:0051537">
    <property type="term" value="F:2 iron, 2 sulfur cluster binding"/>
    <property type="evidence" value="ECO:0007669"/>
    <property type="project" value="UniProtKB-KW"/>
</dbReference>
<keyword evidence="1" id="KW-0001">2Fe-2S</keyword>
<dbReference type="InterPro" id="IPR017941">
    <property type="entry name" value="Rieske_2Fe-2S"/>
</dbReference>
<dbReference type="PANTHER" id="PTHR21266:SF60">
    <property type="entry name" value="3-KETOSTEROID-9-ALPHA-MONOOXYGENASE, OXYGENASE COMPONENT"/>
    <property type="match status" value="1"/>
</dbReference>
<evidence type="ECO:0000313" key="7">
    <source>
        <dbReference type="EMBL" id="GEL21241.1"/>
    </source>
</evidence>
<dbReference type="AlphaFoldDB" id="A0A511D8Y1"/>
<dbReference type="PANTHER" id="PTHR21266">
    <property type="entry name" value="IRON-SULFUR DOMAIN CONTAINING PROTEIN"/>
    <property type="match status" value="1"/>
</dbReference>
<dbReference type="OrthoDB" id="5243643at2"/>
<evidence type="ECO:0000256" key="3">
    <source>
        <dbReference type="ARBA" id="ARBA00023002"/>
    </source>
</evidence>
<dbReference type="SUPFAM" id="SSF55961">
    <property type="entry name" value="Bet v1-like"/>
    <property type="match status" value="1"/>
</dbReference>
<keyword evidence="5" id="KW-0411">Iron-sulfur</keyword>
<dbReference type="SUPFAM" id="SSF50022">
    <property type="entry name" value="ISP domain"/>
    <property type="match status" value="1"/>
</dbReference>
<dbReference type="InterPro" id="IPR036922">
    <property type="entry name" value="Rieske_2Fe-2S_sf"/>
</dbReference>
<keyword evidence="2" id="KW-0479">Metal-binding</keyword>
<gene>
    <name evidence="7" type="ORF">PSU4_01950</name>
</gene>
<name>A0A511D8Y1_9PSEU</name>
<keyword evidence="7" id="KW-0503">Monooxygenase</keyword>
<dbReference type="InterPro" id="IPR044043">
    <property type="entry name" value="VanA_C_cat"/>
</dbReference>
<accession>A0A511D8Y1</accession>
<dbReference type="RefSeq" id="WP_147101710.1">
    <property type="nucleotide sequence ID" value="NZ_BJVJ01000001.1"/>
</dbReference>
<evidence type="ECO:0000259" key="6">
    <source>
        <dbReference type="PROSITE" id="PS51296"/>
    </source>
</evidence>
<dbReference type="GO" id="GO:0046872">
    <property type="term" value="F:metal ion binding"/>
    <property type="evidence" value="ECO:0007669"/>
    <property type="project" value="UniProtKB-KW"/>
</dbReference>
<dbReference type="Pfam" id="PF00355">
    <property type="entry name" value="Rieske"/>
    <property type="match status" value="1"/>
</dbReference>
<dbReference type="Pfam" id="PF19112">
    <property type="entry name" value="VanA_C"/>
    <property type="match status" value="1"/>
</dbReference>
<dbReference type="PROSITE" id="PS51296">
    <property type="entry name" value="RIESKE"/>
    <property type="match status" value="1"/>
</dbReference>
<evidence type="ECO:0000256" key="4">
    <source>
        <dbReference type="ARBA" id="ARBA00023004"/>
    </source>
</evidence>
<sequence length="352" mass="39945">MEKYGVAASRYPTQFPRNQWYVAGLARDFGRVLQQRWLLDEPVCFYRREDGTPVALADRCIHRQMPLTLGRLKGDDVECGYHGILFAADGRARKVPSQKHVPDRCRVRAYPVVESGGLLWIWMGDADRADAASIPGHPWLDSPQWRVVGGTLHMNCRAQLLNENLLDLSHVSYLHPDSIGTDDVAEADVETEIEDRRVRVTRDMHDVMAPPAFEKVLGLSGRVDRKQVAEYFPPGFHVSHLDVKPAGATDESATFRHKAIHCITPERGKSAHYFWLLTRQYRIDDDEIDHLWLQAIPRVLEQDIVASEAIEEVLAAYEPEYPPEINIKVDAGPLAARRIIARMVAEESAEER</sequence>
<proteinExistence type="predicted"/>
<evidence type="ECO:0000256" key="2">
    <source>
        <dbReference type="ARBA" id="ARBA00022723"/>
    </source>
</evidence>
<dbReference type="InterPro" id="IPR050584">
    <property type="entry name" value="Cholesterol_7-desaturase"/>
</dbReference>